<evidence type="ECO:0000313" key="1">
    <source>
        <dbReference type="EMBL" id="KPJ14645.1"/>
    </source>
</evidence>
<evidence type="ECO:0000313" key="2">
    <source>
        <dbReference type="Proteomes" id="UP000053240"/>
    </source>
</evidence>
<dbReference type="InParanoid" id="A0A0N0PCW3"/>
<sequence length="73" mass="8296">MFCCKELKVIYATVVILLEADLLVNTKAMESLRSSSIAQKGDDFKSLELCTTRNQQRLGSVFGNFTRHHKKEC</sequence>
<accession>A0A0N0PCW3</accession>
<keyword evidence="2" id="KW-1185">Reference proteome</keyword>
<gene>
    <name evidence="1" type="ORF">RR48_03735</name>
</gene>
<dbReference type="AlphaFoldDB" id="A0A0N0PCW3"/>
<proteinExistence type="predicted"/>
<dbReference type="Proteomes" id="UP000053240">
    <property type="component" value="Unassembled WGS sequence"/>
</dbReference>
<dbReference type="STRING" id="76193.A0A0N0PCW3"/>
<protein>
    <submittedName>
        <fullName evidence="1">Uncharacterized protein</fullName>
    </submittedName>
</protein>
<name>A0A0N0PCW3_PAPMA</name>
<reference evidence="1 2" key="1">
    <citation type="journal article" date="2015" name="Nat. Commun.">
        <title>Outbred genome sequencing and CRISPR/Cas9 gene editing in butterflies.</title>
        <authorList>
            <person name="Li X."/>
            <person name="Fan D."/>
            <person name="Zhang W."/>
            <person name="Liu G."/>
            <person name="Zhang L."/>
            <person name="Zhao L."/>
            <person name="Fang X."/>
            <person name="Chen L."/>
            <person name="Dong Y."/>
            <person name="Chen Y."/>
            <person name="Ding Y."/>
            <person name="Zhao R."/>
            <person name="Feng M."/>
            <person name="Zhu Y."/>
            <person name="Feng Y."/>
            <person name="Jiang X."/>
            <person name="Zhu D."/>
            <person name="Xiang H."/>
            <person name="Feng X."/>
            <person name="Li S."/>
            <person name="Wang J."/>
            <person name="Zhang G."/>
            <person name="Kronforst M.R."/>
            <person name="Wang W."/>
        </authorList>
    </citation>
    <scope>NUCLEOTIDE SEQUENCE [LARGE SCALE GENOMIC DNA]</scope>
    <source>
        <strain evidence="1">Ya'a_city_454_Pm</strain>
        <tissue evidence="1">Whole body</tissue>
    </source>
</reference>
<organism evidence="1 2">
    <name type="scientific">Papilio machaon</name>
    <name type="common">Old World swallowtail butterfly</name>
    <dbReference type="NCBI Taxonomy" id="76193"/>
    <lineage>
        <taxon>Eukaryota</taxon>
        <taxon>Metazoa</taxon>
        <taxon>Ecdysozoa</taxon>
        <taxon>Arthropoda</taxon>
        <taxon>Hexapoda</taxon>
        <taxon>Insecta</taxon>
        <taxon>Pterygota</taxon>
        <taxon>Neoptera</taxon>
        <taxon>Endopterygota</taxon>
        <taxon>Lepidoptera</taxon>
        <taxon>Glossata</taxon>
        <taxon>Ditrysia</taxon>
        <taxon>Papilionoidea</taxon>
        <taxon>Papilionidae</taxon>
        <taxon>Papilioninae</taxon>
        <taxon>Papilio</taxon>
    </lineage>
</organism>
<dbReference type="EMBL" id="KQ460460">
    <property type="protein sequence ID" value="KPJ14645.1"/>
    <property type="molecule type" value="Genomic_DNA"/>
</dbReference>